<sequence length="119" mass="13228">MPRSLEEPYTPCNKARCRRASWAEDELELEKAFGIQADACFDVNKRTVSIEPGDGGLFEGIEAAEERSGYDDGRVVEDDGRSDVDGEDRSDIGAEDHRNVVTDAAFSTTRLGPFRRYPP</sequence>
<organism evidence="2 3">
    <name type="scientific">Gymnopilus dilepis</name>
    <dbReference type="NCBI Taxonomy" id="231916"/>
    <lineage>
        <taxon>Eukaryota</taxon>
        <taxon>Fungi</taxon>
        <taxon>Dikarya</taxon>
        <taxon>Basidiomycota</taxon>
        <taxon>Agaricomycotina</taxon>
        <taxon>Agaricomycetes</taxon>
        <taxon>Agaricomycetidae</taxon>
        <taxon>Agaricales</taxon>
        <taxon>Agaricineae</taxon>
        <taxon>Hymenogastraceae</taxon>
        <taxon>Gymnopilus</taxon>
    </lineage>
</organism>
<gene>
    <name evidence="2" type="ORF">CVT26_011596</name>
</gene>
<keyword evidence="3" id="KW-1185">Reference proteome</keyword>
<proteinExistence type="predicted"/>
<dbReference type="InParanoid" id="A0A409VXY2"/>
<reference evidence="2 3" key="1">
    <citation type="journal article" date="2018" name="Evol. Lett.">
        <title>Horizontal gene cluster transfer increased hallucinogenic mushroom diversity.</title>
        <authorList>
            <person name="Reynolds H.T."/>
            <person name="Vijayakumar V."/>
            <person name="Gluck-Thaler E."/>
            <person name="Korotkin H.B."/>
            <person name="Matheny P.B."/>
            <person name="Slot J.C."/>
        </authorList>
    </citation>
    <scope>NUCLEOTIDE SEQUENCE [LARGE SCALE GENOMIC DNA]</scope>
    <source>
        <strain evidence="2 3">SRW20</strain>
    </source>
</reference>
<evidence type="ECO:0000256" key="1">
    <source>
        <dbReference type="SAM" id="MobiDB-lite"/>
    </source>
</evidence>
<feature type="region of interest" description="Disordered" evidence="1">
    <location>
        <begin position="66"/>
        <end position="97"/>
    </location>
</feature>
<evidence type="ECO:0000313" key="2">
    <source>
        <dbReference type="EMBL" id="PPQ71116.1"/>
    </source>
</evidence>
<name>A0A409VXY2_9AGAR</name>
<evidence type="ECO:0000313" key="3">
    <source>
        <dbReference type="Proteomes" id="UP000284706"/>
    </source>
</evidence>
<protein>
    <submittedName>
        <fullName evidence="2">Uncharacterized protein</fullName>
    </submittedName>
</protein>
<dbReference type="EMBL" id="NHYE01005515">
    <property type="protein sequence ID" value="PPQ71116.1"/>
    <property type="molecule type" value="Genomic_DNA"/>
</dbReference>
<dbReference type="Proteomes" id="UP000284706">
    <property type="component" value="Unassembled WGS sequence"/>
</dbReference>
<accession>A0A409VXY2</accession>
<comment type="caution">
    <text evidence="2">The sequence shown here is derived from an EMBL/GenBank/DDBJ whole genome shotgun (WGS) entry which is preliminary data.</text>
</comment>
<dbReference type="AlphaFoldDB" id="A0A409VXY2"/>